<dbReference type="PANTHER" id="PTHR13691:SF5">
    <property type="entry name" value="LARGE RIBOSOMAL SUBUNIT PROTEIN UL2M"/>
    <property type="match status" value="1"/>
</dbReference>
<dbReference type="Pfam" id="PF03947">
    <property type="entry name" value="Ribosomal_L2_C"/>
    <property type="match status" value="1"/>
</dbReference>
<evidence type="ECO:0000313" key="9">
    <source>
        <dbReference type="EMBL" id="OIN88109.1"/>
    </source>
</evidence>
<dbReference type="InterPro" id="IPR012340">
    <property type="entry name" value="NA-bd_OB-fold"/>
</dbReference>
<dbReference type="Gene3D" id="2.40.50.140">
    <property type="entry name" value="Nucleic acid-binding proteins"/>
    <property type="match status" value="1"/>
</dbReference>
<comment type="function">
    <text evidence="5">One of the primary rRNA binding proteins. Required for association of the 30S and 50S subunits to form the 70S ribosome, for tRNA binding and peptide bond formation. It has been suggested to have peptidyltransferase activity; this is somewhat controversial. Makes several contacts with the 16S rRNA in the 70S ribosome.</text>
</comment>
<dbReference type="Proteomes" id="UP000183144">
    <property type="component" value="Unassembled WGS sequence"/>
</dbReference>
<comment type="caution">
    <text evidence="9">The sequence shown here is derived from an EMBL/GenBank/DDBJ whole genome shotgun (WGS) entry which is preliminary data.</text>
</comment>
<dbReference type="InterPro" id="IPR022666">
    <property type="entry name" value="Ribosomal_uL2_RNA-bd_dom"/>
</dbReference>
<evidence type="ECO:0000256" key="4">
    <source>
        <dbReference type="ARBA" id="ARBA00035242"/>
    </source>
</evidence>
<dbReference type="InterPro" id="IPR014722">
    <property type="entry name" value="Rib_uL2_dom2"/>
</dbReference>
<organism evidence="9 10">
    <name type="scientific">Candidatus Beckwithbacteria bacterium CG1_02_47_37</name>
    <dbReference type="NCBI Taxonomy" id="1805034"/>
    <lineage>
        <taxon>Bacteria</taxon>
        <taxon>Candidatus Beckwithiibacteriota</taxon>
    </lineage>
</organism>
<feature type="domain" description="Large ribosomal subunit protein uL2 C-terminal" evidence="7">
    <location>
        <begin position="124"/>
        <end position="252"/>
    </location>
</feature>
<dbReference type="SUPFAM" id="SSF50249">
    <property type="entry name" value="Nucleic acid-binding proteins"/>
    <property type="match status" value="1"/>
</dbReference>
<proteinExistence type="inferred from homology"/>
<dbReference type="InterPro" id="IPR014726">
    <property type="entry name" value="Ribosomal_uL2_dom3"/>
</dbReference>
<dbReference type="NCBIfam" id="TIGR01171">
    <property type="entry name" value="rplB_bact"/>
    <property type="match status" value="1"/>
</dbReference>
<dbReference type="InterPro" id="IPR005880">
    <property type="entry name" value="Ribosomal_uL2_bac/org-type"/>
</dbReference>
<dbReference type="GO" id="GO:0016740">
    <property type="term" value="F:transferase activity"/>
    <property type="evidence" value="ECO:0007669"/>
    <property type="project" value="InterPro"/>
</dbReference>
<reference evidence="9 10" key="1">
    <citation type="journal article" date="2016" name="Environ. Microbiol.">
        <title>Genomic resolution of a cold subsurface aquifer community provides metabolic insights for novel microbes adapted to high CO concentrations.</title>
        <authorList>
            <person name="Probst A.J."/>
            <person name="Castelle C.J."/>
            <person name="Singh A."/>
            <person name="Brown C.T."/>
            <person name="Anantharaman K."/>
            <person name="Sharon I."/>
            <person name="Hug L.A."/>
            <person name="Burstein D."/>
            <person name="Emerson J.B."/>
            <person name="Thomas B.C."/>
            <person name="Banfield J.F."/>
        </authorList>
    </citation>
    <scope>NUCLEOTIDE SEQUENCE [LARGE SCALE GENOMIC DNA]</scope>
    <source>
        <strain evidence="9">CG1_02_47_37</strain>
    </source>
</reference>
<dbReference type="HAMAP" id="MF_01320_B">
    <property type="entry name" value="Ribosomal_uL2_B"/>
    <property type="match status" value="1"/>
</dbReference>
<dbReference type="GO" id="GO:0003735">
    <property type="term" value="F:structural constituent of ribosome"/>
    <property type="evidence" value="ECO:0007669"/>
    <property type="project" value="InterPro"/>
</dbReference>
<evidence type="ECO:0000313" key="10">
    <source>
        <dbReference type="Proteomes" id="UP000183144"/>
    </source>
</evidence>
<dbReference type="GO" id="GO:0002181">
    <property type="term" value="P:cytoplasmic translation"/>
    <property type="evidence" value="ECO:0007669"/>
    <property type="project" value="TreeGrafter"/>
</dbReference>
<dbReference type="InterPro" id="IPR008991">
    <property type="entry name" value="Translation_prot_SH3-like_sf"/>
</dbReference>
<evidence type="ECO:0000259" key="7">
    <source>
        <dbReference type="SMART" id="SM01382"/>
    </source>
</evidence>
<keyword evidence="2 5" id="KW-0689">Ribosomal protein</keyword>
<feature type="region of interest" description="Disordered" evidence="6">
    <location>
        <begin position="203"/>
        <end position="259"/>
    </location>
</feature>
<dbReference type="InterPro" id="IPR022669">
    <property type="entry name" value="Ribosomal_uL2_C"/>
</dbReference>
<keyword evidence="3 5" id="KW-0687">Ribonucleoprotein</keyword>
<evidence type="ECO:0000256" key="6">
    <source>
        <dbReference type="SAM" id="MobiDB-lite"/>
    </source>
</evidence>
<dbReference type="PIRSF" id="PIRSF002158">
    <property type="entry name" value="Ribosomal_L2"/>
    <property type="match status" value="1"/>
</dbReference>
<dbReference type="SMART" id="SM01382">
    <property type="entry name" value="Ribosomal_L2_C"/>
    <property type="match status" value="1"/>
</dbReference>
<protein>
    <recommendedName>
        <fullName evidence="4 5">Large ribosomal subunit protein uL2</fullName>
    </recommendedName>
</protein>
<dbReference type="Gene3D" id="4.10.950.10">
    <property type="entry name" value="Ribosomal protein L2, domain 3"/>
    <property type="match status" value="1"/>
</dbReference>
<gene>
    <name evidence="5" type="primary">rplB</name>
    <name evidence="9" type="ORF">AUJ59_04580</name>
</gene>
<feature type="domain" description="Large ribosomal subunit protein uL2 RNA-binding" evidence="8">
    <location>
        <begin position="42"/>
        <end position="118"/>
    </location>
</feature>
<name>A0A1J4RQ58_9BACT</name>
<evidence type="ECO:0000256" key="2">
    <source>
        <dbReference type="ARBA" id="ARBA00022980"/>
    </source>
</evidence>
<evidence type="ECO:0000256" key="1">
    <source>
        <dbReference type="ARBA" id="ARBA00005636"/>
    </source>
</evidence>
<dbReference type="GO" id="GO:0015934">
    <property type="term" value="C:large ribosomal subunit"/>
    <property type="evidence" value="ECO:0007669"/>
    <property type="project" value="InterPro"/>
</dbReference>
<dbReference type="STRING" id="1805034.AUJ59_04580"/>
<sequence>MKRAKATNPSRRHRLDINYREVLTAGYTGEKRLQVKFTKHGGRNNSGKVTLRHQGGGHKQMYRIIDFKRNKPGVPARVVSLEYDPNRSAFIALLYYADGEKRYILAPEGLAVGHEVLSGPTAAPKPGNALPLANIPVGSQVHNLEITPGKGGQLVRSAGLTAILQSKDKLAVIKMPSGEVRQLSLACYATIGVVGNSDHGNIELGKAGRKRHRGIRPTVRGTAQNPHSHPHGGGEGRSGIGRPSPLSPWGKKTLGKKTRKLKKYSNKFIYGKKR</sequence>
<dbReference type="EMBL" id="MNUI01000084">
    <property type="protein sequence ID" value="OIN88109.1"/>
    <property type="molecule type" value="Genomic_DNA"/>
</dbReference>
<keyword evidence="5" id="KW-0694">RNA-binding</keyword>
<accession>A0A1J4RQ58</accession>
<keyword evidence="5" id="KW-0699">rRNA-binding</keyword>
<dbReference type="SMART" id="SM01383">
    <property type="entry name" value="Ribosomal_L2"/>
    <property type="match status" value="1"/>
</dbReference>
<dbReference type="Gene3D" id="2.30.30.30">
    <property type="match status" value="1"/>
</dbReference>
<comment type="similarity">
    <text evidence="1 5">Belongs to the universal ribosomal protein uL2 family.</text>
</comment>
<dbReference type="AlphaFoldDB" id="A0A1J4RQ58"/>
<dbReference type="InterPro" id="IPR002171">
    <property type="entry name" value="Ribosomal_uL2"/>
</dbReference>
<evidence type="ECO:0000256" key="3">
    <source>
        <dbReference type="ARBA" id="ARBA00023274"/>
    </source>
</evidence>
<dbReference type="SUPFAM" id="SSF50104">
    <property type="entry name" value="Translation proteins SH3-like domain"/>
    <property type="match status" value="1"/>
</dbReference>
<comment type="subunit">
    <text evidence="5">Part of the 50S ribosomal subunit. Forms a bridge to the 30S subunit in the 70S ribosome.</text>
</comment>
<dbReference type="GO" id="GO:0019843">
    <property type="term" value="F:rRNA binding"/>
    <property type="evidence" value="ECO:0007669"/>
    <property type="project" value="UniProtKB-UniRule"/>
</dbReference>
<dbReference type="FunFam" id="4.10.950.10:FF:000001">
    <property type="entry name" value="50S ribosomal protein L2"/>
    <property type="match status" value="1"/>
</dbReference>
<dbReference type="PANTHER" id="PTHR13691">
    <property type="entry name" value="RIBOSOMAL PROTEIN L2"/>
    <property type="match status" value="1"/>
</dbReference>
<dbReference type="Pfam" id="PF00181">
    <property type="entry name" value="Ribosomal_L2_N"/>
    <property type="match status" value="1"/>
</dbReference>
<evidence type="ECO:0000256" key="5">
    <source>
        <dbReference type="HAMAP-Rule" id="MF_01320"/>
    </source>
</evidence>
<dbReference type="FunFam" id="2.30.30.30:FF:000001">
    <property type="entry name" value="50S ribosomal protein L2"/>
    <property type="match status" value="1"/>
</dbReference>
<evidence type="ECO:0000259" key="8">
    <source>
        <dbReference type="SMART" id="SM01383"/>
    </source>
</evidence>